<dbReference type="OrthoDB" id="20835at2759"/>
<organism evidence="2 3">
    <name type="scientific">Oryza meyeriana var. granulata</name>
    <dbReference type="NCBI Taxonomy" id="110450"/>
    <lineage>
        <taxon>Eukaryota</taxon>
        <taxon>Viridiplantae</taxon>
        <taxon>Streptophyta</taxon>
        <taxon>Embryophyta</taxon>
        <taxon>Tracheophyta</taxon>
        <taxon>Spermatophyta</taxon>
        <taxon>Magnoliopsida</taxon>
        <taxon>Liliopsida</taxon>
        <taxon>Poales</taxon>
        <taxon>Poaceae</taxon>
        <taxon>BOP clade</taxon>
        <taxon>Oryzoideae</taxon>
        <taxon>Oryzeae</taxon>
        <taxon>Oryzinae</taxon>
        <taxon>Oryza</taxon>
        <taxon>Oryza meyeriana</taxon>
    </lineage>
</organism>
<feature type="region of interest" description="Disordered" evidence="1">
    <location>
        <begin position="1"/>
        <end position="135"/>
    </location>
</feature>
<feature type="compositionally biased region" description="Basic and acidic residues" evidence="1">
    <location>
        <begin position="27"/>
        <end position="36"/>
    </location>
</feature>
<feature type="compositionally biased region" description="Polar residues" evidence="1">
    <location>
        <begin position="12"/>
        <end position="26"/>
    </location>
</feature>
<gene>
    <name evidence="2" type="ORF">E2562_020294</name>
</gene>
<name>A0A6G1DKL4_9ORYZ</name>
<comment type="caution">
    <text evidence="2">The sequence shown here is derived from an EMBL/GenBank/DDBJ whole genome shotgun (WGS) entry which is preliminary data.</text>
</comment>
<dbReference type="AlphaFoldDB" id="A0A6G1DKL4"/>
<protein>
    <recommendedName>
        <fullName evidence="4">DUF1764 domain-containing protein</fullName>
    </recommendedName>
</protein>
<evidence type="ECO:0000313" key="2">
    <source>
        <dbReference type="EMBL" id="KAF0913168.1"/>
    </source>
</evidence>
<feature type="compositionally biased region" description="Basic residues" evidence="1">
    <location>
        <begin position="99"/>
        <end position="109"/>
    </location>
</feature>
<sequence length="164" mass="17814">MAIKSHKKKRPSASNPSINAKAPSSDQKPKHPKPTEEEREGTTAAAAAATEKPKKKKATNEIDEIFQATKSSGKKRKPQRGEESVGAKKPKERPDVTKKSKKARKGSKGKGKDTDDDDDDEGEEKRPRRRTTDGLAIYSAEELGFGKADAGGTPLCPFDCDCCF</sequence>
<dbReference type="Pfam" id="PF08576">
    <property type="entry name" value="DUF1764"/>
    <property type="match status" value="1"/>
</dbReference>
<evidence type="ECO:0000256" key="1">
    <source>
        <dbReference type="SAM" id="MobiDB-lite"/>
    </source>
</evidence>
<feature type="compositionally biased region" description="Basic residues" evidence="1">
    <location>
        <begin position="1"/>
        <end position="11"/>
    </location>
</feature>
<dbReference type="EMBL" id="SPHZ02000006">
    <property type="protein sequence ID" value="KAF0913168.1"/>
    <property type="molecule type" value="Genomic_DNA"/>
</dbReference>
<evidence type="ECO:0008006" key="4">
    <source>
        <dbReference type="Google" id="ProtNLM"/>
    </source>
</evidence>
<dbReference type="PANTHER" id="PTHR34066">
    <property type="entry name" value="GROWTH FACTOR 2"/>
    <property type="match status" value="1"/>
</dbReference>
<keyword evidence="3" id="KW-1185">Reference proteome</keyword>
<accession>A0A6G1DKL4</accession>
<proteinExistence type="predicted"/>
<evidence type="ECO:0000313" key="3">
    <source>
        <dbReference type="Proteomes" id="UP000479710"/>
    </source>
</evidence>
<dbReference type="PANTHER" id="PTHR34066:SF1">
    <property type="entry name" value="DUF1764 FAMILY PROTEIN"/>
    <property type="match status" value="1"/>
</dbReference>
<dbReference type="InterPro" id="IPR013885">
    <property type="entry name" value="DUF1764_euk"/>
</dbReference>
<dbReference type="Proteomes" id="UP000479710">
    <property type="component" value="Unassembled WGS sequence"/>
</dbReference>
<reference evidence="2 3" key="1">
    <citation type="submission" date="2019-11" db="EMBL/GenBank/DDBJ databases">
        <title>Whole genome sequence of Oryza granulata.</title>
        <authorList>
            <person name="Li W."/>
        </authorList>
    </citation>
    <scope>NUCLEOTIDE SEQUENCE [LARGE SCALE GENOMIC DNA]</scope>
    <source>
        <strain evidence="3">cv. Menghai</strain>
        <tissue evidence="2">Leaf</tissue>
    </source>
</reference>
<feature type="compositionally biased region" description="Basic and acidic residues" evidence="1">
    <location>
        <begin position="123"/>
        <end position="132"/>
    </location>
</feature>